<keyword evidence="8" id="KW-0411">Iron-sulfur</keyword>
<evidence type="ECO:0000256" key="2">
    <source>
        <dbReference type="ARBA" id="ARBA00006490"/>
    </source>
</evidence>
<name>A0ABU0W3X4_9GAMM</name>
<dbReference type="Proteomes" id="UP001239019">
    <property type="component" value="Unassembled WGS sequence"/>
</dbReference>
<keyword evidence="4" id="KW-0808">Transferase</keyword>
<comment type="catalytic activity">
    <reaction evidence="9">
        <text>(sulfur carrier)-H + L-cysteine = (sulfur carrier)-SH + L-alanine</text>
        <dbReference type="Rhea" id="RHEA:43892"/>
        <dbReference type="Rhea" id="RHEA-COMP:14737"/>
        <dbReference type="Rhea" id="RHEA-COMP:14739"/>
        <dbReference type="ChEBI" id="CHEBI:29917"/>
        <dbReference type="ChEBI" id="CHEBI:35235"/>
        <dbReference type="ChEBI" id="CHEBI:57972"/>
        <dbReference type="ChEBI" id="CHEBI:64428"/>
        <dbReference type="EC" id="2.8.1.7"/>
    </reaction>
</comment>
<dbReference type="EC" id="2.8.1.7" evidence="3"/>
<dbReference type="InterPro" id="IPR015421">
    <property type="entry name" value="PyrdxlP-dep_Trfase_major"/>
</dbReference>
<comment type="caution">
    <text evidence="12">The sequence shown here is derived from an EMBL/GenBank/DDBJ whole genome shotgun (WGS) entry which is preliminary data.</text>
</comment>
<proteinExistence type="inferred from homology"/>
<dbReference type="InterPro" id="IPR000192">
    <property type="entry name" value="Aminotrans_V_dom"/>
</dbReference>
<dbReference type="Gene3D" id="3.90.1150.10">
    <property type="entry name" value="Aspartate Aminotransferase, domain 1"/>
    <property type="match status" value="1"/>
</dbReference>
<dbReference type="GO" id="GO:0008483">
    <property type="term" value="F:transaminase activity"/>
    <property type="evidence" value="ECO:0007669"/>
    <property type="project" value="UniProtKB-KW"/>
</dbReference>
<keyword evidence="5" id="KW-0479">Metal-binding</keyword>
<gene>
    <name evidence="12" type="ORF">RBH19_02375</name>
</gene>
<dbReference type="InterPro" id="IPR015422">
    <property type="entry name" value="PyrdxlP-dep_Trfase_small"/>
</dbReference>
<dbReference type="RefSeq" id="WP_306727198.1">
    <property type="nucleotide sequence ID" value="NZ_JAVDDT010000001.1"/>
</dbReference>
<evidence type="ECO:0000256" key="5">
    <source>
        <dbReference type="ARBA" id="ARBA00022723"/>
    </source>
</evidence>
<dbReference type="PANTHER" id="PTHR11601:SF34">
    <property type="entry name" value="CYSTEINE DESULFURASE"/>
    <property type="match status" value="1"/>
</dbReference>
<dbReference type="EMBL" id="JAVDDT010000001">
    <property type="protein sequence ID" value="MDQ2068719.1"/>
    <property type="molecule type" value="Genomic_DNA"/>
</dbReference>
<evidence type="ECO:0000256" key="8">
    <source>
        <dbReference type="ARBA" id="ARBA00023014"/>
    </source>
</evidence>
<evidence type="ECO:0000256" key="9">
    <source>
        <dbReference type="ARBA" id="ARBA00050776"/>
    </source>
</evidence>
<dbReference type="PIRSF" id="PIRSF005572">
    <property type="entry name" value="NifS"/>
    <property type="match status" value="1"/>
</dbReference>
<comment type="cofactor">
    <cofactor evidence="1 10">
        <name>pyridoxal 5'-phosphate</name>
        <dbReference type="ChEBI" id="CHEBI:597326"/>
    </cofactor>
</comment>
<evidence type="ECO:0000256" key="3">
    <source>
        <dbReference type="ARBA" id="ARBA00012239"/>
    </source>
</evidence>
<sequence length="401" mass="43107">MPDQDAGPIYLDYAATTPADPRVVADMMECLGPDGCYANPASDHPAGRAARERVEQAREQVARLIGAEPREVIFTSGATESNNLAITGAARFHRDRGRHIVTSPTEHKAVVDVCRSLEREGFEITWLEPDRRGLVDAGQLRAALRDDTILVSLMHVNNEIGVTQDVAGLAAIARERGVLFHVDAAQSAGKLPIRLDQWPVDLLSLSAHKFYGPKGVGALFLRRRPRARVEALMHGGGHERGLRSGTLATHQIVGLGRAAEIAREEQAGEHARLQSLRQRLLDGLLALSDVSVNGHTEQCVPGILNLHFGGLHGEALKAWLEPHLAVSGGSACTSAHVAPSYVLRALGRSDAEAERSLRLSLGRFTTEAEVEQAIAVFREAVPRLRALSPRAGDSSASVVSG</sequence>
<dbReference type="InterPro" id="IPR016454">
    <property type="entry name" value="Cysteine_dSase"/>
</dbReference>
<protein>
    <recommendedName>
        <fullName evidence="3">cysteine desulfurase</fullName>
        <ecNumber evidence="3">2.8.1.7</ecNumber>
    </recommendedName>
</protein>
<keyword evidence="12" id="KW-0032">Aminotransferase</keyword>
<accession>A0ABU0W3X4</accession>
<evidence type="ECO:0000313" key="12">
    <source>
        <dbReference type="EMBL" id="MDQ2068719.1"/>
    </source>
</evidence>
<evidence type="ECO:0000256" key="7">
    <source>
        <dbReference type="ARBA" id="ARBA00023004"/>
    </source>
</evidence>
<evidence type="ECO:0000313" key="13">
    <source>
        <dbReference type="Proteomes" id="UP001239019"/>
    </source>
</evidence>
<keyword evidence="7" id="KW-0408">Iron</keyword>
<dbReference type="InterPro" id="IPR015424">
    <property type="entry name" value="PyrdxlP-dep_Trfase"/>
</dbReference>
<dbReference type="PROSITE" id="PS00595">
    <property type="entry name" value="AA_TRANSFER_CLASS_5"/>
    <property type="match status" value="1"/>
</dbReference>
<feature type="domain" description="Aminotransferase class V" evidence="11">
    <location>
        <begin position="9"/>
        <end position="372"/>
    </location>
</feature>
<dbReference type="Pfam" id="PF00266">
    <property type="entry name" value="Aminotran_5"/>
    <property type="match status" value="1"/>
</dbReference>
<keyword evidence="6" id="KW-0663">Pyridoxal phosphate</keyword>
<evidence type="ECO:0000256" key="6">
    <source>
        <dbReference type="ARBA" id="ARBA00022898"/>
    </source>
</evidence>
<reference evidence="12 13" key="1">
    <citation type="submission" date="2023-08" db="EMBL/GenBank/DDBJ databases">
        <title>Whole-genome sequencing of halo(alkali)philic microorganisms from hypersaline lakes.</title>
        <authorList>
            <person name="Sorokin D.Y."/>
            <person name="Abbas B."/>
            <person name="Merkel A.Y."/>
        </authorList>
    </citation>
    <scope>NUCLEOTIDE SEQUENCE [LARGE SCALE GENOMIC DNA]</scope>
    <source>
        <strain evidence="12 13">AB-CW4</strain>
    </source>
</reference>
<evidence type="ECO:0000259" key="11">
    <source>
        <dbReference type="Pfam" id="PF00266"/>
    </source>
</evidence>
<dbReference type="Gene3D" id="3.40.640.10">
    <property type="entry name" value="Type I PLP-dependent aspartate aminotransferase-like (Major domain)"/>
    <property type="match status" value="1"/>
</dbReference>
<evidence type="ECO:0000256" key="1">
    <source>
        <dbReference type="ARBA" id="ARBA00001933"/>
    </source>
</evidence>
<dbReference type="PANTHER" id="PTHR11601">
    <property type="entry name" value="CYSTEINE DESULFURYLASE FAMILY MEMBER"/>
    <property type="match status" value="1"/>
</dbReference>
<organism evidence="12 13">
    <name type="scientific">Natronospira bacteriovora</name>
    <dbReference type="NCBI Taxonomy" id="3069753"/>
    <lineage>
        <taxon>Bacteria</taxon>
        <taxon>Pseudomonadati</taxon>
        <taxon>Pseudomonadota</taxon>
        <taxon>Gammaproteobacteria</taxon>
        <taxon>Natronospirales</taxon>
        <taxon>Natronospiraceae</taxon>
        <taxon>Natronospira</taxon>
    </lineage>
</organism>
<keyword evidence="13" id="KW-1185">Reference proteome</keyword>
<dbReference type="InterPro" id="IPR020578">
    <property type="entry name" value="Aminotrans_V_PyrdxlP_BS"/>
</dbReference>
<evidence type="ECO:0000256" key="4">
    <source>
        <dbReference type="ARBA" id="ARBA00022679"/>
    </source>
</evidence>
<evidence type="ECO:0000256" key="10">
    <source>
        <dbReference type="RuleBase" id="RU004504"/>
    </source>
</evidence>
<comment type="similarity">
    <text evidence="2">Belongs to the class-V pyridoxal-phosphate-dependent aminotransferase family. NifS/IscS subfamily.</text>
</comment>
<dbReference type="SUPFAM" id="SSF53383">
    <property type="entry name" value="PLP-dependent transferases"/>
    <property type="match status" value="1"/>
</dbReference>